<dbReference type="EMBL" id="BSDR01000001">
    <property type="protein sequence ID" value="GLI36053.1"/>
    <property type="molecule type" value="Genomic_DNA"/>
</dbReference>
<proteinExistence type="predicted"/>
<keyword evidence="2" id="KW-1185">Reference proteome</keyword>
<organism evidence="1 2">
    <name type="scientific">Desulforhabdus amnigena</name>
    <dbReference type="NCBI Taxonomy" id="40218"/>
    <lineage>
        <taxon>Bacteria</taxon>
        <taxon>Pseudomonadati</taxon>
        <taxon>Thermodesulfobacteriota</taxon>
        <taxon>Syntrophobacteria</taxon>
        <taxon>Syntrophobacterales</taxon>
        <taxon>Syntrophobacteraceae</taxon>
        <taxon>Desulforhabdus</taxon>
    </lineage>
</organism>
<protein>
    <submittedName>
        <fullName evidence="1">Uncharacterized protein</fullName>
    </submittedName>
</protein>
<dbReference type="RefSeq" id="WP_281796215.1">
    <property type="nucleotide sequence ID" value="NZ_BSDR01000001.1"/>
</dbReference>
<evidence type="ECO:0000313" key="2">
    <source>
        <dbReference type="Proteomes" id="UP001144372"/>
    </source>
</evidence>
<name>A0A9W6FWE2_9BACT</name>
<dbReference type="Proteomes" id="UP001144372">
    <property type="component" value="Unassembled WGS sequence"/>
</dbReference>
<accession>A0A9W6FWE2</accession>
<gene>
    <name evidence="1" type="ORF">DAMNIGENAA_34860</name>
</gene>
<comment type="caution">
    <text evidence="1">The sequence shown here is derived from an EMBL/GenBank/DDBJ whole genome shotgun (WGS) entry which is preliminary data.</text>
</comment>
<dbReference type="AlphaFoldDB" id="A0A9W6FWE2"/>
<reference evidence="1" key="1">
    <citation type="submission" date="2022-12" db="EMBL/GenBank/DDBJ databases">
        <title>Reference genome sequencing for broad-spectrum identification of bacterial and archaeal isolates by mass spectrometry.</title>
        <authorList>
            <person name="Sekiguchi Y."/>
            <person name="Tourlousse D.M."/>
        </authorList>
    </citation>
    <scope>NUCLEOTIDE SEQUENCE</scope>
    <source>
        <strain evidence="1">ASRB1</strain>
    </source>
</reference>
<evidence type="ECO:0000313" key="1">
    <source>
        <dbReference type="EMBL" id="GLI36053.1"/>
    </source>
</evidence>
<sequence length="73" mass="8107">MAKEKVYRGQAGQAEKIGKLSLGPVMCKEGKGVRNFACQNYDACLDKAAKAMWSGFTCRECCFYCQKEEDGLL</sequence>